<dbReference type="GO" id="GO:0019878">
    <property type="term" value="P:lysine biosynthetic process via aminoadipic acid"/>
    <property type="evidence" value="ECO:0007669"/>
    <property type="project" value="TreeGrafter"/>
</dbReference>
<comment type="subcellular location">
    <subcellularLocation>
        <location evidence="2">Cytoplasm</location>
    </subcellularLocation>
</comment>
<dbReference type="PANTHER" id="PTHR42790">
    <property type="entry name" value="AMINOTRANSFERASE"/>
    <property type="match status" value="1"/>
</dbReference>
<dbReference type="VEuPathDB" id="FungiDB:HGUI_02160"/>
<proteinExistence type="inferred from homology"/>
<dbReference type="FunFam" id="3.40.640.10:FF:000074">
    <property type="entry name" value="Aromatic amino acid aminotransferase"/>
    <property type="match status" value="1"/>
</dbReference>
<dbReference type="GO" id="GO:0030170">
    <property type="term" value="F:pyridoxal phosphate binding"/>
    <property type="evidence" value="ECO:0007669"/>
    <property type="project" value="InterPro"/>
</dbReference>
<dbReference type="PANTHER" id="PTHR42790:SF21">
    <property type="entry name" value="AROMATIC_AMINOADIPATE AMINOTRANSFERASE 1"/>
    <property type="match status" value="1"/>
</dbReference>
<keyword evidence="6 11" id="KW-0808">Transferase</keyword>
<dbReference type="EMBL" id="FQNF01000035">
    <property type="protein sequence ID" value="SGZ39960.1"/>
    <property type="molecule type" value="Genomic_DNA"/>
</dbReference>
<evidence type="ECO:0000313" key="12">
    <source>
        <dbReference type="Proteomes" id="UP000183365"/>
    </source>
</evidence>
<keyword evidence="4" id="KW-0963">Cytoplasm</keyword>
<dbReference type="Proteomes" id="UP000183365">
    <property type="component" value="Unassembled WGS sequence"/>
</dbReference>
<evidence type="ECO:0000259" key="10">
    <source>
        <dbReference type="Pfam" id="PF00155"/>
    </source>
</evidence>
<dbReference type="InterPro" id="IPR004839">
    <property type="entry name" value="Aminotransferase_I/II_large"/>
</dbReference>
<evidence type="ECO:0000256" key="7">
    <source>
        <dbReference type="ARBA" id="ARBA00022898"/>
    </source>
</evidence>
<dbReference type="SMR" id="A0A1L0B0M3"/>
<keyword evidence="5 11" id="KW-0032">Aminotransferase</keyword>
<evidence type="ECO:0000256" key="4">
    <source>
        <dbReference type="ARBA" id="ARBA00022490"/>
    </source>
</evidence>
<evidence type="ECO:0000256" key="5">
    <source>
        <dbReference type="ARBA" id="ARBA00022576"/>
    </source>
</evidence>
<keyword evidence="12" id="KW-1185">Reference proteome</keyword>
<comment type="similarity">
    <text evidence="3">Belongs to the class-I pyridoxal-phosphate-dependent aminotransferase family.</text>
</comment>
<name>A0A1L0B0M3_9ASCO</name>
<dbReference type="EC" id="2.6.1.57" evidence="9"/>
<evidence type="ECO:0000256" key="1">
    <source>
        <dbReference type="ARBA" id="ARBA00001933"/>
    </source>
</evidence>
<dbReference type="InterPro" id="IPR015424">
    <property type="entry name" value="PyrdxlP-dep_Trfase"/>
</dbReference>
<organism evidence="11 12">
    <name type="scientific">Hanseniaspora guilliermondii</name>
    <dbReference type="NCBI Taxonomy" id="56406"/>
    <lineage>
        <taxon>Eukaryota</taxon>
        <taxon>Fungi</taxon>
        <taxon>Dikarya</taxon>
        <taxon>Ascomycota</taxon>
        <taxon>Saccharomycotina</taxon>
        <taxon>Saccharomycetes</taxon>
        <taxon>Saccharomycodales</taxon>
        <taxon>Saccharomycodaceae</taxon>
        <taxon>Hanseniaspora</taxon>
    </lineage>
</organism>
<comment type="cofactor">
    <cofactor evidence="1">
        <name>pyridoxal 5'-phosphate</name>
        <dbReference type="ChEBI" id="CHEBI:597326"/>
    </cofactor>
</comment>
<feature type="domain" description="Aminotransferase class I/classII large" evidence="10">
    <location>
        <begin position="100"/>
        <end position="452"/>
    </location>
</feature>
<evidence type="ECO:0000313" key="11">
    <source>
        <dbReference type="EMBL" id="SGZ39960.1"/>
    </source>
</evidence>
<dbReference type="SUPFAM" id="SSF53383">
    <property type="entry name" value="PLP-dependent transferases"/>
    <property type="match status" value="1"/>
</dbReference>
<dbReference type="Pfam" id="PF00155">
    <property type="entry name" value="Aminotran_1_2"/>
    <property type="match status" value="1"/>
</dbReference>
<dbReference type="GO" id="GO:0009074">
    <property type="term" value="P:aromatic amino acid family catabolic process"/>
    <property type="evidence" value="ECO:0007669"/>
    <property type="project" value="TreeGrafter"/>
</dbReference>
<evidence type="ECO:0000256" key="9">
    <source>
        <dbReference type="ARBA" id="ARBA00067014"/>
    </source>
</evidence>
<dbReference type="AlphaFoldDB" id="A0A1L0B0M3"/>
<accession>A0A1L0B0M3</accession>
<dbReference type="GO" id="GO:0005737">
    <property type="term" value="C:cytoplasm"/>
    <property type="evidence" value="ECO:0007669"/>
    <property type="project" value="UniProtKB-SubCell"/>
</dbReference>
<dbReference type="GO" id="GO:0047536">
    <property type="term" value="F:2-aminoadipate transaminase activity"/>
    <property type="evidence" value="ECO:0007669"/>
    <property type="project" value="TreeGrafter"/>
</dbReference>
<dbReference type="Gene3D" id="3.40.640.10">
    <property type="entry name" value="Type I PLP-dependent aspartate aminotransferase-like (Major domain)"/>
    <property type="match status" value="1"/>
</dbReference>
<dbReference type="CDD" id="cd00609">
    <property type="entry name" value="AAT_like"/>
    <property type="match status" value="1"/>
</dbReference>
<evidence type="ECO:0000256" key="2">
    <source>
        <dbReference type="ARBA" id="ARBA00004496"/>
    </source>
</evidence>
<dbReference type="InterPro" id="IPR050859">
    <property type="entry name" value="Class-I_PLP-dep_aminotransf"/>
</dbReference>
<protein>
    <recommendedName>
        <fullName evidence="9">aromatic-amino-acid transaminase</fullName>
        <ecNumber evidence="9">2.6.1.57</ecNumber>
    </recommendedName>
</protein>
<evidence type="ECO:0000256" key="6">
    <source>
        <dbReference type="ARBA" id="ARBA00022679"/>
    </source>
</evidence>
<evidence type="ECO:0000256" key="3">
    <source>
        <dbReference type="ARBA" id="ARBA00007441"/>
    </source>
</evidence>
<keyword evidence="7" id="KW-0663">Pyridoxal phosphate</keyword>
<evidence type="ECO:0000256" key="8">
    <source>
        <dbReference type="ARBA" id="ARBA00051993"/>
    </source>
</evidence>
<comment type="catalytic activity">
    <reaction evidence="8">
        <text>an aromatic L-alpha-amino acid + 2-oxoglutarate = an aromatic oxo-acid + L-glutamate</text>
        <dbReference type="Rhea" id="RHEA:17533"/>
        <dbReference type="ChEBI" id="CHEBI:16810"/>
        <dbReference type="ChEBI" id="CHEBI:29985"/>
        <dbReference type="ChEBI" id="CHEBI:73309"/>
        <dbReference type="ChEBI" id="CHEBI:84824"/>
        <dbReference type="EC" id="2.6.1.57"/>
    </reaction>
</comment>
<gene>
    <name evidence="11" type="ORF">HGUI_02160</name>
</gene>
<dbReference type="InterPro" id="IPR015421">
    <property type="entry name" value="PyrdxlP-dep_Trfase_major"/>
</dbReference>
<dbReference type="OrthoDB" id="691673at2759"/>
<reference evidence="12" key="1">
    <citation type="submission" date="2016-11" db="EMBL/GenBank/DDBJ databases">
        <authorList>
            <person name="Guldener U."/>
        </authorList>
    </citation>
    <scope>NUCLEOTIDE SEQUENCE [LARGE SCALE GENOMIC DNA]</scope>
</reference>
<dbReference type="GO" id="GO:0008793">
    <property type="term" value="F:aromatic-amino-acid transaminase activity"/>
    <property type="evidence" value="ECO:0007669"/>
    <property type="project" value="TreeGrafter"/>
</dbReference>
<sequence length="500" mass="56520">MTLAKDLSHLLSDEAKARKPSPLKTTIKYFSDPNMIFLGGGLPLSDYFPWFKISGESPNPPFINGIGAPRGNQDILNFEVPRDHCDITADEEFSTISLDKALQYGHSQGHPQINSFFREHNKIIHKMTGYEDSDVLTTIGNTWNLESTLRCLCNKGDYILVEEFAFSSTLAAAEAQGVKTCPIPMDADGIIPEKLDEILANWDEKVLGKYKFLILVATGSNPKGLSLPESRRQKIYELACKYDFIIIEDEPYYFLQVGKYIADKEKRVPFDQVESLQSHDAFVNSLVKSFISRDTEGRVLRFDSLSKVMGPNTRIGWISGQKNLLYHLLRYHEVSIQSPSGFSQAIVAKTLNSWGQGGFLDWLMGIRKEYTIKRDFCIDSLHKHIPKRLFESGAVIVNPPIAGMFFTIDINAELHPLFESKFNSDAKQLETYIFDTVIKEGVLLVPGAWFEAKDYTIIDKGGKEEYKKTIFFRGTYAAVGLEKLDLGIQRFAKVLDKEFA</sequence>
<dbReference type="GO" id="GO:0006571">
    <property type="term" value="P:tyrosine biosynthetic process"/>
    <property type="evidence" value="ECO:0007669"/>
    <property type="project" value="TreeGrafter"/>
</dbReference>